<keyword evidence="3" id="KW-1185">Reference proteome</keyword>
<dbReference type="Proteomes" id="UP000663879">
    <property type="component" value="Unassembled WGS sequence"/>
</dbReference>
<feature type="compositionally biased region" description="Basic and acidic residues" evidence="1">
    <location>
        <begin position="9"/>
        <end position="21"/>
    </location>
</feature>
<evidence type="ECO:0000256" key="1">
    <source>
        <dbReference type="SAM" id="MobiDB-lite"/>
    </source>
</evidence>
<reference evidence="2" key="1">
    <citation type="submission" date="2021-02" db="EMBL/GenBank/DDBJ databases">
        <authorList>
            <person name="Nowell W R."/>
        </authorList>
    </citation>
    <scope>NUCLEOTIDE SEQUENCE</scope>
    <source>
        <strain evidence="2">Ploen Becks lab</strain>
    </source>
</reference>
<feature type="region of interest" description="Disordered" evidence="1">
    <location>
        <begin position="1"/>
        <end position="21"/>
    </location>
</feature>
<accession>A0A813T5J9</accession>
<protein>
    <submittedName>
        <fullName evidence="2">Uncharacterized protein</fullName>
    </submittedName>
</protein>
<proteinExistence type="predicted"/>
<evidence type="ECO:0000313" key="3">
    <source>
        <dbReference type="Proteomes" id="UP000663879"/>
    </source>
</evidence>
<name>A0A813T5J9_9BILA</name>
<comment type="caution">
    <text evidence="2">The sequence shown here is derived from an EMBL/GenBank/DDBJ whole genome shotgun (WGS) entry which is preliminary data.</text>
</comment>
<evidence type="ECO:0000313" key="2">
    <source>
        <dbReference type="EMBL" id="CAF0805036.1"/>
    </source>
</evidence>
<gene>
    <name evidence="2" type="ORF">OXX778_LOCUS6670</name>
</gene>
<dbReference type="EMBL" id="CAJNOC010000805">
    <property type="protein sequence ID" value="CAF0805036.1"/>
    <property type="molecule type" value="Genomic_DNA"/>
</dbReference>
<sequence>MNLSSAHKKPTDKGENDGKEICEKLEMRNVDEDCHAKQKEDHPSNEFLKLTLVECESMIYVIEVDDPVEIQRLSSQQAVAPENYLSIENDIRSPNTSSQVEPKDHIGRCRFNL</sequence>
<dbReference type="AlphaFoldDB" id="A0A813T5J9"/>
<organism evidence="2 3">
    <name type="scientific">Brachionus calyciflorus</name>
    <dbReference type="NCBI Taxonomy" id="104777"/>
    <lineage>
        <taxon>Eukaryota</taxon>
        <taxon>Metazoa</taxon>
        <taxon>Spiralia</taxon>
        <taxon>Gnathifera</taxon>
        <taxon>Rotifera</taxon>
        <taxon>Eurotatoria</taxon>
        <taxon>Monogononta</taxon>
        <taxon>Pseudotrocha</taxon>
        <taxon>Ploima</taxon>
        <taxon>Brachionidae</taxon>
        <taxon>Brachionus</taxon>
    </lineage>
</organism>